<feature type="domain" description="NAD(P)-binding" evidence="9">
    <location>
        <begin position="8"/>
        <end position="308"/>
    </location>
</feature>
<comment type="cofactor">
    <cofactor evidence="2 8">
        <name>NAD(+)</name>
        <dbReference type="ChEBI" id="CHEBI:57540"/>
    </cofactor>
</comment>
<dbReference type="Gene3D" id="3.40.50.720">
    <property type="entry name" value="NAD(P)-binding Rossmann-like Domain"/>
    <property type="match status" value="1"/>
</dbReference>
<protein>
    <recommendedName>
        <fullName evidence="5 8">dTDP-glucose 4,6-dehydratase</fullName>
        <ecNumber evidence="4 8">4.2.1.46</ecNumber>
    </recommendedName>
</protein>
<evidence type="ECO:0000256" key="4">
    <source>
        <dbReference type="ARBA" id="ARBA00011990"/>
    </source>
</evidence>
<sequence>MKYKNIVVTGGAGFIGSNFVRYLKETYKDIQITILDNLTYASSMKTIEDLLDDRVSFYKLDIANELELSNHIDEGVDLIVHFAAESFNDKSLHDTSVFVKSNIVGTHNLLELARKYDIRFHHISTDEVYGDFPLESKDKFTEKTQYNPSSPYAATKASADLLVKAWVRSFGVRATISNCSNNYGPYQNPEKFIPRQITNLLTGQQAVLYGAGLNIRDWIHVKDHCRAIDTIIDKGVIGETYLIGVNNERTNVEVLQKILLQLGKSQEDFKYIADRPGHDLRYGIDASKLYTELGFTPLYVDFDKGLKEVIHWYQEHEDWWQEMIAQKQDAK</sequence>
<dbReference type="PANTHER" id="PTHR43000">
    <property type="entry name" value="DTDP-D-GLUCOSE 4,6-DEHYDRATASE-RELATED"/>
    <property type="match status" value="1"/>
</dbReference>
<keyword evidence="7 8" id="KW-0456">Lyase</keyword>
<dbReference type="SUPFAM" id="SSF51735">
    <property type="entry name" value="NAD(P)-binding Rossmann-fold domains"/>
    <property type="match status" value="1"/>
</dbReference>
<comment type="caution">
    <text evidence="10">The sequence shown here is derived from an EMBL/GenBank/DDBJ whole genome shotgun (WGS) entry which is preliminary data.</text>
</comment>
<dbReference type="RefSeq" id="WP_033687573.1">
    <property type="nucleotide sequence ID" value="NZ_JYGQ01000004.1"/>
</dbReference>
<dbReference type="EMBL" id="JYGQ01000004">
    <property type="protein sequence ID" value="KJQ70032.1"/>
    <property type="molecule type" value="Genomic_DNA"/>
</dbReference>
<comment type="catalytic activity">
    <reaction evidence="1 8">
        <text>dTDP-alpha-D-glucose = dTDP-4-dehydro-6-deoxy-alpha-D-glucose + H2O</text>
        <dbReference type="Rhea" id="RHEA:17221"/>
        <dbReference type="ChEBI" id="CHEBI:15377"/>
        <dbReference type="ChEBI" id="CHEBI:57477"/>
        <dbReference type="ChEBI" id="CHEBI:57649"/>
        <dbReference type="EC" id="4.2.1.46"/>
    </reaction>
</comment>
<keyword evidence="6" id="KW-0520">NAD</keyword>
<gene>
    <name evidence="10" type="primary">cpsN</name>
    <name evidence="10" type="ORF">TZ91_01870</name>
</gene>
<evidence type="ECO:0000259" key="9">
    <source>
        <dbReference type="Pfam" id="PF16363"/>
    </source>
</evidence>
<evidence type="ECO:0000313" key="10">
    <source>
        <dbReference type="EMBL" id="KJQ70032.1"/>
    </source>
</evidence>
<dbReference type="GO" id="GO:0008460">
    <property type="term" value="F:dTDP-glucose 4,6-dehydratase activity"/>
    <property type="evidence" value="ECO:0007669"/>
    <property type="project" value="UniProtKB-EC"/>
</dbReference>
<comment type="similarity">
    <text evidence="3 8">Belongs to the NAD(P)-dependent epimerase/dehydratase family. dTDP-glucose dehydratase subfamily.</text>
</comment>
<accession>A0A081PPH6</accession>
<dbReference type="Pfam" id="PF16363">
    <property type="entry name" value="GDP_Man_Dehyd"/>
    <property type="match status" value="1"/>
</dbReference>
<evidence type="ECO:0000256" key="5">
    <source>
        <dbReference type="ARBA" id="ARBA00016977"/>
    </source>
</evidence>
<organism evidence="10 11">
    <name type="scientific">Streptococcus mitis</name>
    <dbReference type="NCBI Taxonomy" id="28037"/>
    <lineage>
        <taxon>Bacteria</taxon>
        <taxon>Bacillati</taxon>
        <taxon>Bacillota</taxon>
        <taxon>Bacilli</taxon>
        <taxon>Lactobacillales</taxon>
        <taxon>Streptococcaceae</taxon>
        <taxon>Streptococcus</taxon>
        <taxon>Streptococcus mitis group</taxon>
    </lineage>
</organism>
<dbReference type="GO" id="GO:0009225">
    <property type="term" value="P:nucleotide-sugar metabolic process"/>
    <property type="evidence" value="ECO:0007669"/>
    <property type="project" value="InterPro"/>
</dbReference>
<dbReference type="CDD" id="cd05246">
    <property type="entry name" value="dTDP_GD_SDR_e"/>
    <property type="match status" value="1"/>
</dbReference>
<evidence type="ECO:0000256" key="2">
    <source>
        <dbReference type="ARBA" id="ARBA00001911"/>
    </source>
</evidence>
<dbReference type="PATRIC" id="fig|28037.100.peg.1761"/>
<evidence type="ECO:0000256" key="1">
    <source>
        <dbReference type="ARBA" id="ARBA00001539"/>
    </source>
</evidence>
<dbReference type="InterPro" id="IPR005888">
    <property type="entry name" value="dTDP_Gluc_deHydtase"/>
</dbReference>
<evidence type="ECO:0000256" key="3">
    <source>
        <dbReference type="ARBA" id="ARBA00008178"/>
    </source>
</evidence>
<name>A0A081PPH6_STRMT</name>
<dbReference type="EC" id="4.2.1.46" evidence="4 8"/>
<dbReference type="InterPro" id="IPR036291">
    <property type="entry name" value="NAD(P)-bd_dom_sf"/>
</dbReference>
<proteinExistence type="inferred from homology"/>
<evidence type="ECO:0000256" key="7">
    <source>
        <dbReference type="ARBA" id="ARBA00023239"/>
    </source>
</evidence>
<dbReference type="Proteomes" id="UP000033415">
    <property type="component" value="Unassembled WGS sequence"/>
</dbReference>
<evidence type="ECO:0000256" key="6">
    <source>
        <dbReference type="ARBA" id="ARBA00023027"/>
    </source>
</evidence>
<evidence type="ECO:0000313" key="11">
    <source>
        <dbReference type="Proteomes" id="UP000033415"/>
    </source>
</evidence>
<reference evidence="10 11" key="1">
    <citation type="submission" date="2015-02" db="EMBL/GenBank/DDBJ databases">
        <title>Evolution of amylase-binding proteins of oral streptococcal species.</title>
        <authorList>
            <person name="Haase E.M."/>
        </authorList>
    </citation>
    <scope>NUCLEOTIDE SEQUENCE [LARGE SCALE GENOMIC DNA]</scope>
    <source>
        <strain evidence="10 11">SK137</strain>
    </source>
</reference>
<dbReference type="Gene3D" id="3.90.25.10">
    <property type="entry name" value="UDP-galactose 4-epimerase, domain 1"/>
    <property type="match status" value="1"/>
</dbReference>
<dbReference type="AlphaFoldDB" id="A0A081PPH6"/>
<evidence type="ECO:0000256" key="8">
    <source>
        <dbReference type="RuleBase" id="RU004473"/>
    </source>
</evidence>
<dbReference type="InterPro" id="IPR016040">
    <property type="entry name" value="NAD(P)-bd_dom"/>
</dbReference>
<dbReference type="NCBIfam" id="TIGR01181">
    <property type="entry name" value="dTDP_gluc_dehyt"/>
    <property type="match status" value="1"/>
</dbReference>